<keyword evidence="4 12" id="KW-0547">Nucleotide-binding</keyword>
<dbReference type="GO" id="GO:0005829">
    <property type="term" value="C:cytosol"/>
    <property type="evidence" value="ECO:0007669"/>
    <property type="project" value="TreeGrafter"/>
</dbReference>
<dbReference type="GO" id="GO:0006269">
    <property type="term" value="P:DNA replication, synthesis of primer"/>
    <property type="evidence" value="ECO:0007669"/>
    <property type="project" value="UniProtKB-UniRule"/>
</dbReference>
<dbReference type="NCBIfam" id="TIGR00665">
    <property type="entry name" value="DnaB"/>
    <property type="match status" value="1"/>
</dbReference>
<gene>
    <name evidence="14" type="ORF">A2994_01395</name>
</gene>
<evidence type="ECO:0000256" key="9">
    <source>
        <dbReference type="ARBA" id="ARBA00023235"/>
    </source>
</evidence>
<dbReference type="GO" id="GO:0005524">
    <property type="term" value="F:ATP binding"/>
    <property type="evidence" value="ECO:0007669"/>
    <property type="project" value="UniProtKB-UniRule"/>
</dbReference>
<sequence length="464" mass="51835">MAIKNKLLASDTVVPPQNLEAERSLLGSLLLDKDAMIKVADILRQDDFYEDRHRLIFESMLALYEKRRPIDAVTLTDTLRDKGQLEVIGGASYLAELVGSLPSSANVARYAEIIASKATLRRLIAAANNISVLSRDQGSEVDDVLDRAEQTLFAVSQRYLKSGFVSVKDTLGAAFERIDKLHEHRGQLRGIPTGYRSLDNVLAGFQKSDLVVVAARPSIGKTSLVLNFALNAALAGFSVGMFHLEMSAQQVTERLISAQSGIDSWRLRTGNLREEDFSRINDAMSVLSELSIYIDDSPGMNVMEMRTKARRLQMEKGLDLLVIDYLQLMESRSRSDNRVQEISEISRSLKGLARELDIPVIAVSQLSRAVEQRPKKIPQLSDLRESGSIEQDADVVMFIYREDYYEKDSEKPNVAEVIVAKHRNGPVGRVELYFQPETMVFRSLETDRTIEAGVPLTVEEAQTV</sequence>
<proteinExistence type="inferred from homology"/>
<evidence type="ECO:0000256" key="4">
    <source>
        <dbReference type="ARBA" id="ARBA00022741"/>
    </source>
</evidence>
<dbReference type="PANTHER" id="PTHR30153:SF2">
    <property type="entry name" value="REPLICATIVE DNA HELICASE"/>
    <property type="match status" value="1"/>
</dbReference>
<dbReference type="InterPro" id="IPR007692">
    <property type="entry name" value="DNA_helicase_DnaB"/>
</dbReference>
<dbReference type="Pfam" id="PF00772">
    <property type="entry name" value="DnaB"/>
    <property type="match status" value="1"/>
</dbReference>
<dbReference type="Gene3D" id="3.40.50.300">
    <property type="entry name" value="P-loop containing nucleotide triphosphate hydrolases"/>
    <property type="match status" value="1"/>
</dbReference>
<keyword evidence="7 12" id="KW-0067">ATP-binding</keyword>
<evidence type="ECO:0000313" key="15">
    <source>
        <dbReference type="Proteomes" id="UP000179010"/>
    </source>
</evidence>
<dbReference type="Pfam" id="PF03796">
    <property type="entry name" value="DnaB_C"/>
    <property type="match status" value="1"/>
</dbReference>
<dbReference type="EMBL" id="METE01000007">
    <property type="protein sequence ID" value="OGB85257.1"/>
    <property type="molecule type" value="Genomic_DNA"/>
</dbReference>
<keyword evidence="5 12" id="KW-0378">Hydrolase</keyword>
<dbReference type="Proteomes" id="UP000179010">
    <property type="component" value="Unassembled WGS sequence"/>
</dbReference>
<dbReference type="FunFam" id="3.40.50.300:FF:000076">
    <property type="entry name" value="Replicative DNA helicase"/>
    <property type="match status" value="1"/>
</dbReference>
<evidence type="ECO:0000256" key="5">
    <source>
        <dbReference type="ARBA" id="ARBA00022801"/>
    </source>
</evidence>
<keyword evidence="6 12" id="KW-0347">Helicase</keyword>
<name>A0A1F4PNJ5_UNCK3</name>
<comment type="caution">
    <text evidence="14">The sequence shown here is derived from an EMBL/GenBank/DDBJ whole genome shotgun (WGS) entry which is preliminary data.</text>
</comment>
<dbReference type="CDD" id="cd00984">
    <property type="entry name" value="DnaB_C"/>
    <property type="match status" value="1"/>
</dbReference>
<dbReference type="InterPro" id="IPR007694">
    <property type="entry name" value="DNA_helicase_DnaB-like_C"/>
</dbReference>
<reference evidence="14 15" key="1">
    <citation type="journal article" date="2016" name="Nat. Commun.">
        <title>Thousands of microbial genomes shed light on interconnected biogeochemical processes in an aquifer system.</title>
        <authorList>
            <person name="Anantharaman K."/>
            <person name="Brown C.T."/>
            <person name="Hug L.A."/>
            <person name="Sharon I."/>
            <person name="Castelle C.J."/>
            <person name="Probst A.J."/>
            <person name="Thomas B.C."/>
            <person name="Singh A."/>
            <person name="Wilkins M.J."/>
            <person name="Karaoz U."/>
            <person name="Brodie E.L."/>
            <person name="Williams K.H."/>
            <person name="Hubbard S.S."/>
            <person name="Banfield J.F."/>
        </authorList>
    </citation>
    <scope>NUCLEOTIDE SEQUENCE [LARGE SCALE GENOMIC DNA]</scope>
</reference>
<dbReference type="InterPro" id="IPR036185">
    <property type="entry name" value="DNA_heli_DnaB-like_N_sf"/>
</dbReference>
<dbReference type="PROSITE" id="PS51199">
    <property type="entry name" value="SF4_HELICASE"/>
    <property type="match status" value="1"/>
</dbReference>
<dbReference type="InterPro" id="IPR007693">
    <property type="entry name" value="DNA_helicase_DnaB-like_N"/>
</dbReference>
<dbReference type="GO" id="GO:0003677">
    <property type="term" value="F:DNA binding"/>
    <property type="evidence" value="ECO:0007669"/>
    <property type="project" value="UniProtKB-UniRule"/>
</dbReference>
<dbReference type="PANTHER" id="PTHR30153">
    <property type="entry name" value="REPLICATIVE DNA HELICASE DNAB"/>
    <property type="match status" value="1"/>
</dbReference>
<comment type="catalytic activity">
    <reaction evidence="10 12">
        <text>ATP + H2O = ADP + phosphate + H(+)</text>
        <dbReference type="Rhea" id="RHEA:13065"/>
        <dbReference type="ChEBI" id="CHEBI:15377"/>
        <dbReference type="ChEBI" id="CHEBI:15378"/>
        <dbReference type="ChEBI" id="CHEBI:30616"/>
        <dbReference type="ChEBI" id="CHEBI:43474"/>
        <dbReference type="ChEBI" id="CHEBI:456216"/>
        <dbReference type="EC" id="5.6.2.3"/>
    </reaction>
</comment>
<dbReference type="GO" id="GO:0042802">
    <property type="term" value="F:identical protein binding"/>
    <property type="evidence" value="ECO:0007669"/>
    <property type="project" value="UniProtKB-ARBA"/>
</dbReference>
<dbReference type="SUPFAM" id="SSF48024">
    <property type="entry name" value="N-terminal domain of DnaB helicase"/>
    <property type="match status" value="1"/>
</dbReference>
<dbReference type="GO" id="GO:0043139">
    <property type="term" value="F:5'-3' DNA helicase activity"/>
    <property type="evidence" value="ECO:0007669"/>
    <property type="project" value="UniProtKB-EC"/>
</dbReference>
<dbReference type="GO" id="GO:0016887">
    <property type="term" value="F:ATP hydrolysis activity"/>
    <property type="evidence" value="ECO:0007669"/>
    <property type="project" value="RHEA"/>
</dbReference>
<protein>
    <recommendedName>
        <fullName evidence="11 12">Replicative DNA helicase</fullName>
        <ecNumber evidence="11 12">5.6.2.3</ecNumber>
    </recommendedName>
</protein>
<dbReference type="InterPro" id="IPR027417">
    <property type="entry name" value="P-loop_NTPase"/>
</dbReference>
<dbReference type="AlphaFoldDB" id="A0A1F4PNJ5"/>
<evidence type="ECO:0000313" key="14">
    <source>
        <dbReference type="EMBL" id="OGB85257.1"/>
    </source>
</evidence>
<comment type="similarity">
    <text evidence="1 12">Belongs to the helicase family. DnaB subfamily.</text>
</comment>
<evidence type="ECO:0000256" key="10">
    <source>
        <dbReference type="ARBA" id="ARBA00048954"/>
    </source>
</evidence>
<evidence type="ECO:0000256" key="3">
    <source>
        <dbReference type="ARBA" id="ARBA00022705"/>
    </source>
</evidence>
<evidence type="ECO:0000256" key="6">
    <source>
        <dbReference type="ARBA" id="ARBA00022806"/>
    </source>
</evidence>
<accession>A0A1F4PNJ5</accession>
<dbReference type="STRING" id="1798539.A2994_01395"/>
<evidence type="ECO:0000256" key="1">
    <source>
        <dbReference type="ARBA" id="ARBA00008428"/>
    </source>
</evidence>
<comment type="function">
    <text evidence="12">The main replicative DNA helicase, it participates in initiation and elongation during chromosome replication. Travels ahead of the DNA replisome, separating dsDNA into templates for DNA synthesis. A processive ATP-dependent 5'-3' DNA helicase it has DNA-dependent ATPase activity.</text>
</comment>
<keyword evidence="9" id="KW-0413">Isomerase</keyword>
<dbReference type="SUPFAM" id="SSF52540">
    <property type="entry name" value="P-loop containing nucleoside triphosphate hydrolases"/>
    <property type="match status" value="1"/>
</dbReference>
<dbReference type="Gene3D" id="1.10.860.10">
    <property type="entry name" value="DNAb Helicase, Chain A"/>
    <property type="match status" value="1"/>
</dbReference>
<dbReference type="InterPro" id="IPR016136">
    <property type="entry name" value="DNA_helicase_N/primase_C"/>
</dbReference>
<dbReference type="GO" id="GO:1990077">
    <property type="term" value="C:primosome complex"/>
    <property type="evidence" value="ECO:0007669"/>
    <property type="project" value="UniProtKB-UniRule"/>
</dbReference>
<evidence type="ECO:0000259" key="13">
    <source>
        <dbReference type="PROSITE" id="PS51199"/>
    </source>
</evidence>
<evidence type="ECO:0000256" key="7">
    <source>
        <dbReference type="ARBA" id="ARBA00022840"/>
    </source>
</evidence>
<dbReference type="EC" id="5.6.2.3" evidence="11 12"/>
<evidence type="ECO:0000256" key="2">
    <source>
        <dbReference type="ARBA" id="ARBA00022515"/>
    </source>
</evidence>
<evidence type="ECO:0000256" key="11">
    <source>
        <dbReference type="NCBIfam" id="TIGR00665"/>
    </source>
</evidence>
<organism evidence="14 15">
    <name type="scientific">candidate division Kazan bacterium RIFCSPLOWO2_01_FULL_48_13</name>
    <dbReference type="NCBI Taxonomy" id="1798539"/>
    <lineage>
        <taxon>Bacteria</taxon>
        <taxon>Bacteria division Kazan-3B-28</taxon>
    </lineage>
</organism>
<evidence type="ECO:0000256" key="8">
    <source>
        <dbReference type="ARBA" id="ARBA00023125"/>
    </source>
</evidence>
<keyword evidence="8 12" id="KW-0238">DNA-binding</keyword>
<keyword evidence="3 12" id="KW-0235">DNA replication</keyword>
<feature type="domain" description="SF4 helicase" evidence="13">
    <location>
        <begin position="184"/>
        <end position="448"/>
    </location>
</feature>
<dbReference type="NCBIfam" id="NF004384">
    <property type="entry name" value="PRK05748.1"/>
    <property type="match status" value="1"/>
</dbReference>
<dbReference type="FunFam" id="1.10.860.10:FF:000001">
    <property type="entry name" value="Replicative DNA helicase"/>
    <property type="match status" value="1"/>
</dbReference>
<keyword evidence="2 12" id="KW-0639">Primosome</keyword>
<evidence type="ECO:0000256" key="12">
    <source>
        <dbReference type="RuleBase" id="RU362085"/>
    </source>
</evidence>